<dbReference type="Gene3D" id="3.40.30.10">
    <property type="entry name" value="Glutaredoxin"/>
    <property type="match status" value="1"/>
</dbReference>
<dbReference type="InterPro" id="IPR036249">
    <property type="entry name" value="Thioredoxin-like_sf"/>
</dbReference>
<dbReference type="OrthoDB" id="10670506at2759"/>
<sequence length="268" mass="26746">MLAASTLPAARPAAARPPSVRPRRGAVALRAGLRDPDYWTDVVSLVTPSVTIGVDAGSLAALAIGGVLVLGHSWESIEASRGWKESRAREKAAAAKRTATAAATATATATADVAAKQRTSRTTRAGPMTKEEREAAALDARAERRALLAARRRGGHGAAVSATSSSTAAAAEITVCVNNACAKRGANDVAAALRALAIAAESDASSSKVKVVVKGARCMDACAAGCVLRVNGASGLETFDHVAADEAAIVLELATGATAAAAAAADAG</sequence>
<dbReference type="KEGG" id="mpp:MICPUCDRAFT_59464"/>
<feature type="region of interest" description="Disordered" evidence="1">
    <location>
        <begin position="110"/>
        <end position="132"/>
    </location>
</feature>
<proteinExistence type="predicted"/>
<name>C1MVQ3_MICPC</name>
<reference evidence="2 3" key="1">
    <citation type="journal article" date="2009" name="Science">
        <title>Green evolution and dynamic adaptations revealed by genomes of the marine picoeukaryotes Micromonas.</title>
        <authorList>
            <person name="Worden A.Z."/>
            <person name="Lee J.H."/>
            <person name="Mock T."/>
            <person name="Rouze P."/>
            <person name="Simmons M.P."/>
            <person name="Aerts A.L."/>
            <person name="Allen A.E."/>
            <person name="Cuvelier M.L."/>
            <person name="Derelle E."/>
            <person name="Everett M.V."/>
            <person name="Foulon E."/>
            <person name="Grimwood J."/>
            <person name="Gundlach H."/>
            <person name="Henrissat B."/>
            <person name="Napoli C."/>
            <person name="McDonald S.M."/>
            <person name="Parker M.S."/>
            <person name="Rombauts S."/>
            <person name="Salamov A."/>
            <person name="Von Dassow P."/>
            <person name="Badger J.H."/>
            <person name="Coutinho P.M."/>
            <person name="Demir E."/>
            <person name="Dubchak I."/>
            <person name="Gentemann C."/>
            <person name="Eikrem W."/>
            <person name="Gready J.E."/>
            <person name="John U."/>
            <person name="Lanier W."/>
            <person name="Lindquist E.A."/>
            <person name="Lucas S."/>
            <person name="Mayer K.F."/>
            <person name="Moreau H."/>
            <person name="Not F."/>
            <person name="Otillar R."/>
            <person name="Panaud O."/>
            <person name="Pangilinan J."/>
            <person name="Paulsen I."/>
            <person name="Piegu B."/>
            <person name="Poliakov A."/>
            <person name="Robbens S."/>
            <person name="Schmutz J."/>
            <person name="Toulza E."/>
            <person name="Wyss T."/>
            <person name="Zelensky A."/>
            <person name="Zhou K."/>
            <person name="Armbrust E.V."/>
            <person name="Bhattacharya D."/>
            <person name="Goodenough U.W."/>
            <person name="Van de Peer Y."/>
            <person name="Grigoriev I.V."/>
        </authorList>
    </citation>
    <scope>NUCLEOTIDE SEQUENCE [LARGE SCALE GENOMIC DNA]</scope>
    <source>
        <strain evidence="2 3">CCMP1545</strain>
    </source>
</reference>
<feature type="region of interest" description="Disordered" evidence="1">
    <location>
        <begin position="1"/>
        <end position="22"/>
    </location>
</feature>
<evidence type="ECO:0000256" key="1">
    <source>
        <dbReference type="SAM" id="MobiDB-lite"/>
    </source>
</evidence>
<dbReference type="SUPFAM" id="SSF52833">
    <property type="entry name" value="Thioredoxin-like"/>
    <property type="match status" value="1"/>
</dbReference>
<accession>C1MVQ3</accession>
<organism evidence="3">
    <name type="scientific">Micromonas pusilla (strain CCMP1545)</name>
    <name type="common">Picoplanktonic green alga</name>
    <dbReference type="NCBI Taxonomy" id="564608"/>
    <lineage>
        <taxon>Eukaryota</taxon>
        <taxon>Viridiplantae</taxon>
        <taxon>Chlorophyta</taxon>
        <taxon>Mamiellophyceae</taxon>
        <taxon>Mamiellales</taxon>
        <taxon>Mamiellaceae</taxon>
        <taxon>Micromonas</taxon>
    </lineage>
</organism>
<feature type="compositionally biased region" description="Low complexity" evidence="1">
    <location>
        <begin position="1"/>
        <end position="18"/>
    </location>
</feature>
<dbReference type="GeneID" id="9685229"/>
<dbReference type="OMA" id="KGARCMD"/>
<dbReference type="AlphaFoldDB" id="C1MVQ3"/>
<keyword evidence="3" id="KW-1185">Reference proteome</keyword>
<evidence type="ECO:0000313" key="3">
    <source>
        <dbReference type="Proteomes" id="UP000001876"/>
    </source>
</evidence>
<dbReference type="EMBL" id="GG663741">
    <property type="protein sequence ID" value="EEH56032.1"/>
    <property type="molecule type" value="Genomic_DNA"/>
</dbReference>
<dbReference type="RefSeq" id="XP_003060080.1">
    <property type="nucleotide sequence ID" value="XM_003060034.1"/>
</dbReference>
<protein>
    <submittedName>
        <fullName evidence="2">Predicted protein</fullName>
    </submittedName>
</protein>
<evidence type="ECO:0000313" key="2">
    <source>
        <dbReference type="EMBL" id="EEH56032.1"/>
    </source>
</evidence>
<dbReference type="Proteomes" id="UP000001876">
    <property type="component" value="Unassembled WGS sequence"/>
</dbReference>
<gene>
    <name evidence="2" type="ORF">MICPUCDRAFT_59464</name>
</gene>